<dbReference type="KEGG" id="phc:BBI08_05075"/>
<dbReference type="InterPro" id="IPR016181">
    <property type="entry name" value="Acyl_CoA_acyltransferase"/>
</dbReference>
<evidence type="ECO:0000259" key="1">
    <source>
        <dbReference type="PROSITE" id="PS51186"/>
    </source>
</evidence>
<dbReference type="InterPro" id="IPR000182">
    <property type="entry name" value="GNAT_dom"/>
</dbReference>
<dbReference type="RefSeq" id="WP_065528019.1">
    <property type="nucleotide sequence ID" value="NZ_CP016537.2"/>
</dbReference>
<dbReference type="Gene3D" id="3.40.630.30">
    <property type="match status" value="1"/>
</dbReference>
<reference evidence="3" key="1">
    <citation type="submission" date="2016-07" db="EMBL/GenBank/DDBJ databases">
        <authorList>
            <person name="See-Too W.S."/>
        </authorList>
    </citation>
    <scope>NUCLEOTIDE SEQUENCE [LARGE SCALE GENOMIC DNA]</scope>
    <source>
        <strain evidence="3">DSM 24743</strain>
    </source>
</reference>
<keyword evidence="2" id="KW-0808">Transferase</keyword>
<dbReference type="STRING" id="1215089.BBI08_05075"/>
<protein>
    <submittedName>
        <fullName evidence="2">GNAT family N-acetyltransferase</fullName>
    </submittedName>
</protein>
<dbReference type="InterPro" id="IPR051531">
    <property type="entry name" value="N-acetyltransferase"/>
</dbReference>
<gene>
    <name evidence="2" type="ORF">BBI08_05075</name>
</gene>
<keyword evidence="3" id="KW-1185">Reference proteome</keyword>
<dbReference type="Pfam" id="PF13302">
    <property type="entry name" value="Acetyltransf_3"/>
    <property type="match status" value="1"/>
</dbReference>
<dbReference type="PROSITE" id="PS51186">
    <property type="entry name" value="GNAT"/>
    <property type="match status" value="1"/>
</dbReference>
<evidence type="ECO:0000313" key="3">
    <source>
        <dbReference type="Proteomes" id="UP000092687"/>
    </source>
</evidence>
<reference evidence="3" key="2">
    <citation type="submission" date="2016-10" db="EMBL/GenBank/DDBJ databases">
        <authorList>
            <person name="See-Too W.S."/>
        </authorList>
    </citation>
    <scope>NUCLEOTIDE SEQUENCE [LARGE SCALE GENOMIC DNA]</scope>
    <source>
        <strain evidence="3">DSM 24743</strain>
    </source>
</reference>
<dbReference type="OrthoDB" id="452315at2"/>
<accession>A0A1C7DNS2</accession>
<feature type="domain" description="N-acetyltransferase" evidence="1">
    <location>
        <begin position="8"/>
        <end position="150"/>
    </location>
</feature>
<dbReference type="GO" id="GO:0016747">
    <property type="term" value="F:acyltransferase activity, transferring groups other than amino-acyl groups"/>
    <property type="evidence" value="ECO:0007669"/>
    <property type="project" value="InterPro"/>
</dbReference>
<dbReference type="EMBL" id="CP016537">
    <property type="protein sequence ID" value="ANU13250.1"/>
    <property type="molecule type" value="Genomic_DNA"/>
</dbReference>
<sequence length="158" mass="17890">MKIETKRLTLMPCDSGSIEMMKKQGYDNGPQSLNHIKELSKDPTLYGWGSWLVLRNSDGMIIGDAGFKGAPNSKKEVEVGYGFLESCWHMGYATESVESLVKWALDLLVVEKVVAETRLENSGSIRVLQKVGMEQVEKKGDMVYWELTKQKHQFQSKK</sequence>
<name>A0A1C7DNS2_9BACL</name>
<proteinExistence type="predicted"/>
<evidence type="ECO:0000313" key="2">
    <source>
        <dbReference type="EMBL" id="ANU13250.1"/>
    </source>
</evidence>
<dbReference type="AlphaFoldDB" id="A0A1C7DNS2"/>
<dbReference type="PANTHER" id="PTHR43792:SF13">
    <property type="entry name" value="ACETYLTRANSFERASE"/>
    <property type="match status" value="1"/>
</dbReference>
<dbReference type="SUPFAM" id="SSF55729">
    <property type="entry name" value="Acyl-CoA N-acyltransferases (Nat)"/>
    <property type="match status" value="1"/>
</dbReference>
<dbReference type="Proteomes" id="UP000092687">
    <property type="component" value="Chromosome"/>
</dbReference>
<dbReference type="PANTHER" id="PTHR43792">
    <property type="entry name" value="GNAT FAMILY, PUTATIVE (AFU_ORTHOLOGUE AFUA_3G00765)-RELATED-RELATED"/>
    <property type="match status" value="1"/>
</dbReference>
<organism evidence="2 3">
    <name type="scientific">Planococcus halocryophilus</name>
    <dbReference type="NCBI Taxonomy" id="1215089"/>
    <lineage>
        <taxon>Bacteria</taxon>
        <taxon>Bacillati</taxon>
        <taxon>Bacillota</taxon>
        <taxon>Bacilli</taxon>
        <taxon>Bacillales</taxon>
        <taxon>Caryophanaceae</taxon>
        <taxon>Planococcus</taxon>
    </lineage>
</organism>